<dbReference type="Proteomes" id="UP001597511">
    <property type="component" value="Unassembled WGS sequence"/>
</dbReference>
<reference evidence="2" key="1">
    <citation type="journal article" date="2019" name="Int. J. Syst. Evol. Microbiol.">
        <title>The Global Catalogue of Microorganisms (GCM) 10K type strain sequencing project: providing services to taxonomists for standard genome sequencing and annotation.</title>
        <authorList>
            <consortium name="The Broad Institute Genomics Platform"/>
            <consortium name="The Broad Institute Genome Sequencing Center for Infectious Disease"/>
            <person name="Wu L."/>
            <person name="Ma J."/>
        </authorList>
    </citation>
    <scope>NUCLEOTIDE SEQUENCE [LARGE SCALE GENOMIC DNA]</scope>
    <source>
        <strain evidence="2">KCTC 23299</strain>
    </source>
</reference>
<sequence>MGLDIAILTDKHDQVFDSQFYSDRNAGNDNYSVSRTFCNFMCRQNACEGLPELDQIGEITALDITPFYEMERYKDENNEELLYLLETAESEEERQEILQECRESNAKVTGNIGKVENLLTRLIDKLSVIENLPAILDDHGYDTLNSKVYFAEFNAIATQGYINNNFGQDLRSFKRFVNYAKTKGATTVYFTYG</sequence>
<proteinExistence type="predicted"/>
<gene>
    <name evidence="1" type="ORF">ACFS6H_12645</name>
</gene>
<evidence type="ECO:0000313" key="1">
    <source>
        <dbReference type="EMBL" id="MFD2920567.1"/>
    </source>
</evidence>
<dbReference type="RefSeq" id="WP_386099169.1">
    <property type="nucleotide sequence ID" value="NZ_JBHUOZ010000003.1"/>
</dbReference>
<organism evidence="1 2">
    <name type="scientific">Terrimonas rubra</name>
    <dbReference type="NCBI Taxonomy" id="1035890"/>
    <lineage>
        <taxon>Bacteria</taxon>
        <taxon>Pseudomonadati</taxon>
        <taxon>Bacteroidota</taxon>
        <taxon>Chitinophagia</taxon>
        <taxon>Chitinophagales</taxon>
        <taxon>Chitinophagaceae</taxon>
        <taxon>Terrimonas</taxon>
    </lineage>
</organism>
<protein>
    <submittedName>
        <fullName evidence="1">Uncharacterized protein</fullName>
    </submittedName>
</protein>
<dbReference type="EMBL" id="JBHUOZ010000003">
    <property type="protein sequence ID" value="MFD2920567.1"/>
    <property type="molecule type" value="Genomic_DNA"/>
</dbReference>
<comment type="caution">
    <text evidence="1">The sequence shown here is derived from an EMBL/GenBank/DDBJ whole genome shotgun (WGS) entry which is preliminary data.</text>
</comment>
<evidence type="ECO:0000313" key="2">
    <source>
        <dbReference type="Proteomes" id="UP001597511"/>
    </source>
</evidence>
<accession>A0ABW6A9H6</accession>
<name>A0ABW6A9H6_9BACT</name>
<keyword evidence="2" id="KW-1185">Reference proteome</keyword>